<accession>Q0RTN1</accession>
<proteinExistence type="predicted"/>
<dbReference type="AlphaFoldDB" id="Q0RTN1"/>
<evidence type="ECO:0000313" key="2">
    <source>
        <dbReference type="EMBL" id="CAJ59067.1"/>
    </source>
</evidence>
<dbReference type="Proteomes" id="UP000000657">
    <property type="component" value="Chromosome"/>
</dbReference>
<dbReference type="EMBL" id="CT573213">
    <property type="protein sequence ID" value="CAJ59067.1"/>
    <property type="molecule type" value="Genomic_DNA"/>
</dbReference>
<keyword evidence="3" id="KW-1185">Reference proteome</keyword>
<feature type="compositionally biased region" description="Basic residues" evidence="1">
    <location>
        <begin position="96"/>
        <end position="116"/>
    </location>
</feature>
<evidence type="ECO:0000313" key="3">
    <source>
        <dbReference type="Proteomes" id="UP000000657"/>
    </source>
</evidence>
<protein>
    <submittedName>
        <fullName evidence="2">Uncharacterized protein</fullName>
    </submittedName>
</protein>
<dbReference type="STRING" id="326424.FRAAL0392"/>
<feature type="region of interest" description="Disordered" evidence="1">
    <location>
        <begin position="87"/>
        <end position="116"/>
    </location>
</feature>
<gene>
    <name evidence="2" type="ordered locus">FRAAL0392</name>
</gene>
<dbReference type="HOGENOM" id="CLU_2093233_0_0_11"/>
<sequence length="116" mass="13446">MSLRCLPPLPLDRIYYLDNIAHHVSWVTYPVLAAEPFRRAAWDEMEGLWAARVCGGGVRAERGWERRSWPSAWACYRPRAAVTEAVQARAGAARAQPRRPARPRRCRRARRRPARR</sequence>
<organism evidence="2 3">
    <name type="scientific">Frankia alni (strain DSM 45986 / CECT 9034 / ACN14a)</name>
    <dbReference type="NCBI Taxonomy" id="326424"/>
    <lineage>
        <taxon>Bacteria</taxon>
        <taxon>Bacillati</taxon>
        <taxon>Actinomycetota</taxon>
        <taxon>Actinomycetes</taxon>
        <taxon>Frankiales</taxon>
        <taxon>Frankiaceae</taxon>
        <taxon>Frankia</taxon>
    </lineage>
</organism>
<evidence type="ECO:0000256" key="1">
    <source>
        <dbReference type="SAM" id="MobiDB-lite"/>
    </source>
</evidence>
<name>Q0RTN1_FRAAA</name>
<dbReference type="KEGG" id="fal:FRAAL0392"/>
<reference evidence="2 3" key="1">
    <citation type="journal article" date="2007" name="Genome Res.">
        <title>Genome characteristics of facultatively symbiotic Frankia sp. strains reflect host range and host plant biogeography.</title>
        <authorList>
            <person name="Normand P."/>
            <person name="Lapierre P."/>
            <person name="Tisa L.S."/>
            <person name="Gogarten J.P."/>
            <person name="Alloisio N."/>
            <person name="Bagnarol E."/>
            <person name="Bassi C.A."/>
            <person name="Berry A.M."/>
            <person name="Bickhart D.M."/>
            <person name="Choisne N."/>
            <person name="Couloux A."/>
            <person name="Cournoyer B."/>
            <person name="Cruveiller S."/>
            <person name="Daubin V."/>
            <person name="Demange N."/>
            <person name="Francino M.P."/>
            <person name="Goltsman E."/>
            <person name="Huang Y."/>
            <person name="Kopp O.R."/>
            <person name="Labarre L."/>
            <person name="Lapidus A."/>
            <person name="Lavire C."/>
            <person name="Marechal J."/>
            <person name="Martinez M."/>
            <person name="Mastronunzio J.E."/>
            <person name="Mullin B.C."/>
            <person name="Niemann J."/>
            <person name="Pujic P."/>
            <person name="Rawnsley T."/>
            <person name="Rouy Z."/>
            <person name="Schenowitz C."/>
            <person name="Sellstedt A."/>
            <person name="Tavares F."/>
            <person name="Tomkins J.P."/>
            <person name="Vallenet D."/>
            <person name="Valverde C."/>
            <person name="Wall L.G."/>
            <person name="Wang Y."/>
            <person name="Medigue C."/>
            <person name="Benson D.R."/>
        </authorList>
    </citation>
    <scope>NUCLEOTIDE SEQUENCE [LARGE SCALE GENOMIC DNA]</scope>
    <source>
        <strain evidence="3">DSM 45986 / CECT 9034 / ACN14a</strain>
    </source>
</reference>